<dbReference type="PANTHER" id="PTHR47723:SF19">
    <property type="entry name" value="POLYNUCLEOTIDYL TRANSFERASE, RIBONUCLEASE H-LIKE SUPERFAMILY PROTEIN"/>
    <property type="match status" value="1"/>
</dbReference>
<sequence>VSGIGGIIRDSNGSWVQGFAGLCGVKTNLYAELLAILKVLQMAWDYNGQALIYESNSRTALSLTLHGADHTHHYFPLISRIRSFLHHPWELSFQHEFREANYCADWLAKLGASSANHLLVFYSCPIAMAHLSFADNRGVLNPRGL</sequence>
<dbReference type="Proteomes" id="UP000053555">
    <property type="component" value="Unassembled WGS sequence"/>
</dbReference>
<dbReference type="SUPFAM" id="SSF53098">
    <property type="entry name" value="Ribonuclease H-like"/>
    <property type="match status" value="1"/>
</dbReference>
<accession>A0A0B2QZ10</accession>
<dbReference type="CDD" id="cd06222">
    <property type="entry name" value="RNase_H_like"/>
    <property type="match status" value="1"/>
</dbReference>
<evidence type="ECO:0000259" key="1">
    <source>
        <dbReference type="Pfam" id="PF13456"/>
    </source>
</evidence>
<dbReference type="AlphaFoldDB" id="A0A0B2QZ10"/>
<dbReference type="InterPro" id="IPR053151">
    <property type="entry name" value="RNase_H-like"/>
</dbReference>
<dbReference type="EMBL" id="KN654685">
    <property type="protein sequence ID" value="KHN25063.1"/>
    <property type="molecule type" value="Genomic_DNA"/>
</dbReference>
<proteinExistence type="predicted"/>
<reference evidence="2" key="1">
    <citation type="submission" date="2014-07" db="EMBL/GenBank/DDBJ databases">
        <title>Identification of a novel salt tolerance gene in wild soybean by whole-genome sequencing.</title>
        <authorList>
            <person name="Lam H.-M."/>
            <person name="Qi X."/>
            <person name="Li M.-W."/>
            <person name="Liu X."/>
            <person name="Xie M."/>
            <person name="Ni M."/>
            <person name="Xu X."/>
        </authorList>
    </citation>
    <scope>NUCLEOTIDE SEQUENCE [LARGE SCALE GENOMIC DNA]</scope>
    <source>
        <tissue evidence="2">Root</tissue>
    </source>
</reference>
<evidence type="ECO:0000313" key="2">
    <source>
        <dbReference type="EMBL" id="KHN25063.1"/>
    </source>
</evidence>
<dbReference type="InterPro" id="IPR002156">
    <property type="entry name" value="RNaseH_domain"/>
</dbReference>
<dbReference type="InterPro" id="IPR012337">
    <property type="entry name" value="RNaseH-like_sf"/>
</dbReference>
<protein>
    <submittedName>
        <fullName evidence="2">Putative ribonuclease H protein</fullName>
    </submittedName>
</protein>
<feature type="non-terminal residue" evidence="2">
    <location>
        <position position="1"/>
    </location>
</feature>
<gene>
    <name evidence="2" type="ORF">glysoja_046600</name>
</gene>
<organism evidence="2">
    <name type="scientific">Glycine soja</name>
    <name type="common">Wild soybean</name>
    <dbReference type="NCBI Taxonomy" id="3848"/>
    <lineage>
        <taxon>Eukaryota</taxon>
        <taxon>Viridiplantae</taxon>
        <taxon>Streptophyta</taxon>
        <taxon>Embryophyta</taxon>
        <taxon>Tracheophyta</taxon>
        <taxon>Spermatophyta</taxon>
        <taxon>Magnoliopsida</taxon>
        <taxon>eudicotyledons</taxon>
        <taxon>Gunneridae</taxon>
        <taxon>Pentapetalae</taxon>
        <taxon>rosids</taxon>
        <taxon>fabids</taxon>
        <taxon>Fabales</taxon>
        <taxon>Fabaceae</taxon>
        <taxon>Papilionoideae</taxon>
        <taxon>50 kb inversion clade</taxon>
        <taxon>NPAAA clade</taxon>
        <taxon>indigoferoid/millettioid clade</taxon>
        <taxon>Phaseoleae</taxon>
        <taxon>Glycine</taxon>
        <taxon>Glycine subgen. Soja</taxon>
    </lineage>
</organism>
<dbReference type="Pfam" id="PF13456">
    <property type="entry name" value="RVT_3"/>
    <property type="match status" value="1"/>
</dbReference>
<feature type="domain" description="RNase H type-1" evidence="1">
    <location>
        <begin position="2"/>
        <end position="110"/>
    </location>
</feature>
<dbReference type="PANTHER" id="PTHR47723">
    <property type="entry name" value="OS05G0353850 PROTEIN"/>
    <property type="match status" value="1"/>
</dbReference>
<dbReference type="InterPro" id="IPR044730">
    <property type="entry name" value="RNase_H-like_dom_plant"/>
</dbReference>
<dbReference type="InterPro" id="IPR036397">
    <property type="entry name" value="RNaseH_sf"/>
</dbReference>
<dbReference type="Gene3D" id="3.30.420.10">
    <property type="entry name" value="Ribonuclease H-like superfamily/Ribonuclease H"/>
    <property type="match status" value="1"/>
</dbReference>
<dbReference type="GO" id="GO:0003676">
    <property type="term" value="F:nucleic acid binding"/>
    <property type="evidence" value="ECO:0007669"/>
    <property type="project" value="InterPro"/>
</dbReference>
<dbReference type="GO" id="GO:0004523">
    <property type="term" value="F:RNA-DNA hybrid ribonuclease activity"/>
    <property type="evidence" value="ECO:0007669"/>
    <property type="project" value="InterPro"/>
</dbReference>
<name>A0A0B2QZ10_GLYSO</name>